<dbReference type="Gene3D" id="3.40.1090.10">
    <property type="entry name" value="Cytosolic phospholipase A2 catalytic domain"/>
    <property type="match status" value="1"/>
</dbReference>
<accession>A0AAV6K768</accession>
<dbReference type="AlphaFoldDB" id="A0AAV6K768"/>
<evidence type="ECO:0000313" key="2">
    <source>
        <dbReference type="Proteomes" id="UP000823749"/>
    </source>
</evidence>
<dbReference type="EMBL" id="JACTNZ010000005">
    <property type="protein sequence ID" value="KAG5548159.1"/>
    <property type="molecule type" value="Genomic_DNA"/>
</dbReference>
<reference evidence="1" key="1">
    <citation type="submission" date="2020-08" db="EMBL/GenBank/DDBJ databases">
        <title>Plant Genome Project.</title>
        <authorList>
            <person name="Zhang R.-G."/>
        </authorList>
    </citation>
    <scope>NUCLEOTIDE SEQUENCE</scope>
    <source>
        <strain evidence="1">WSP0</strain>
        <tissue evidence="1">Leaf</tissue>
    </source>
</reference>
<dbReference type="PANTHER" id="PTHR32176:SF120">
    <property type="entry name" value="PATATIN"/>
    <property type="match status" value="1"/>
</dbReference>
<protein>
    <submittedName>
        <fullName evidence="1">Uncharacterized protein</fullName>
    </submittedName>
</protein>
<evidence type="ECO:0000313" key="1">
    <source>
        <dbReference type="EMBL" id="KAG5548159.1"/>
    </source>
</evidence>
<sequence length="115" mass="13362">MLNLVPNSKSITLFTSGLVTVMLTAPNEKNRPLFAAKDIKAFYLDHHPKIFPQKSAIPLMDREVQRISLEVREIICRIESEIRVCIASWKQIKRTDKKRLLGLQWKIFPELFPDS</sequence>
<organism evidence="1 2">
    <name type="scientific">Rhododendron griersonianum</name>
    <dbReference type="NCBI Taxonomy" id="479676"/>
    <lineage>
        <taxon>Eukaryota</taxon>
        <taxon>Viridiplantae</taxon>
        <taxon>Streptophyta</taxon>
        <taxon>Embryophyta</taxon>
        <taxon>Tracheophyta</taxon>
        <taxon>Spermatophyta</taxon>
        <taxon>Magnoliopsida</taxon>
        <taxon>eudicotyledons</taxon>
        <taxon>Gunneridae</taxon>
        <taxon>Pentapetalae</taxon>
        <taxon>asterids</taxon>
        <taxon>Ericales</taxon>
        <taxon>Ericaceae</taxon>
        <taxon>Ericoideae</taxon>
        <taxon>Rhodoreae</taxon>
        <taxon>Rhododendron</taxon>
    </lineage>
</organism>
<dbReference type="GO" id="GO:0047372">
    <property type="term" value="F:monoacylglycerol lipase activity"/>
    <property type="evidence" value="ECO:0007669"/>
    <property type="project" value="TreeGrafter"/>
</dbReference>
<comment type="caution">
    <text evidence="1">The sequence shown here is derived from an EMBL/GenBank/DDBJ whole genome shotgun (WGS) entry which is preliminary data.</text>
</comment>
<gene>
    <name evidence="1" type="ORF">RHGRI_013754</name>
</gene>
<proteinExistence type="predicted"/>
<name>A0AAV6K768_9ERIC</name>
<dbReference type="GO" id="GO:0004620">
    <property type="term" value="F:phospholipase activity"/>
    <property type="evidence" value="ECO:0007669"/>
    <property type="project" value="TreeGrafter"/>
</dbReference>
<dbReference type="PANTHER" id="PTHR32176">
    <property type="entry name" value="XYLOSE ISOMERASE"/>
    <property type="match status" value="1"/>
</dbReference>
<keyword evidence="2" id="KW-1185">Reference proteome</keyword>
<dbReference type="Proteomes" id="UP000823749">
    <property type="component" value="Chromosome 5"/>
</dbReference>